<evidence type="ECO:0000256" key="3">
    <source>
        <dbReference type="ARBA" id="ARBA00022989"/>
    </source>
</evidence>
<dbReference type="PANTHER" id="PTHR15948:SF0">
    <property type="entry name" value="GOLGI PH REGULATOR A-RELATED"/>
    <property type="match status" value="1"/>
</dbReference>
<keyword evidence="3 5" id="KW-1133">Transmembrane helix</keyword>
<evidence type="ECO:0000313" key="9">
    <source>
        <dbReference type="Proteomes" id="UP000292447"/>
    </source>
</evidence>
<evidence type="ECO:0000259" key="7">
    <source>
        <dbReference type="Pfam" id="PF12537"/>
    </source>
</evidence>
<feature type="domain" description="Abscisic acid G-protein coupled receptor-like" evidence="6">
    <location>
        <begin position="404"/>
        <end position="616"/>
    </location>
</feature>
<feature type="transmembrane region" description="Helical" evidence="5">
    <location>
        <begin position="249"/>
        <end position="270"/>
    </location>
</feature>
<dbReference type="PANTHER" id="PTHR15948">
    <property type="entry name" value="G-PROTEIN COUPLED RECEPTOR 89-RELATED"/>
    <property type="match status" value="1"/>
</dbReference>
<feature type="transmembrane region" description="Helical" evidence="5">
    <location>
        <begin position="492"/>
        <end position="516"/>
    </location>
</feature>
<keyword evidence="9" id="KW-1185">Reference proteome</keyword>
<dbReference type="GO" id="GO:0016020">
    <property type="term" value="C:membrane"/>
    <property type="evidence" value="ECO:0007669"/>
    <property type="project" value="UniProtKB-SubCell"/>
</dbReference>
<feature type="transmembrane region" description="Helical" evidence="5">
    <location>
        <begin position="211"/>
        <end position="229"/>
    </location>
</feature>
<dbReference type="Pfam" id="PF12430">
    <property type="entry name" value="ABA_GPCR"/>
    <property type="match status" value="1"/>
</dbReference>
<dbReference type="STRING" id="2163413.A0A4P6XJ88"/>
<feature type="transmembrane region" description="Helical" evidence="5">
    <location>
        <begin position="132"/>
        <end position="157"/>
    </location>
</feature>
<sequence length="645" mass="71866">MGVVSFLFEALSLLAFFAAFSAWSFKYVFNHDMIRNYAHRKHYPKSQINSIIELKVNRAYNCKLLHLDTDDENDDEDGAKMPTQTAAISDTYVPFSSPLPASESTFGDSVNWAKNGHISQNQSLSKSSRVHYVVGVLFSTVVTLLCELILLLMIQLFGSAKLNLVVFRLVIRVLVVLVTLIQPPLVVYLFVNQKKPGFSLKLPAAVLKTGVTCILCGVWFVILGRFGAIAQELGSNSGKSFLERKTNEIVLAGISITAILSGVGCTLTPIQSFWIDGISAAKTQGKVSGLEEVQLNELIQSYNLTKMLTRKRQVELNTLLLNNGGKVYNAPEADTVRLLRGSGRQFLNRVQSFTSISNITGSASEEDELTREIALLKGLQGLIYADLSKKLASFLRHKEHAPRARRRLTRCVAICNWLFLLYCIYRIVNVLCVRLPYHYFWSTTDLHRETNIIDDKESSAALNKNTKDALAITIAKIIQGLFGYLPMSETQLINQVSFILSGSLFVCSFQNVLVTFKSLGRFLPTHAAAVNANVKTWIKHLIVSEFLAIYVIATALLIRLNLPPEIASLMLKILSLSPHLGTTSQAQMLSEVEFIDTWFDKVFGVSCVVTFLVIAMKLFIENDSIYEGGYDEEMIIEDNSGLKRS</sequence>
<evidence type="ECO:0000313" key="8">
    <source>
        <dbReference type="EMBL" id="QBM86146.1"/>
    </source>
</evidence>
<feature type="transmembrane region" description="Helical" evidence="5">
    <location>
        <begin position="169"/>
        <end position="191"/>
    </location>
</feature>
<feature type="transmembrane region" description="Helical" evidence="5">
    <location>
        <begin position="408"/>
        <end position="428"/>
    </location>
</feature>
<keyword evidence="4 5" id="KW-0472">Membrane</keyword>
<feature type="transmembrane region" description="Helical" evidence="5">
    <location>
        <begin position="537"/>
        <end position="560"/>
    </location>
</feature>
<keyword evidence="2 5" id="KW-0812">Transmembrane</keyword>
<organism evidence="8 9">
    <name type="scientific">Metschnikowia aff. pulcherrima</name>
    <dbReference type="NCBI Taxonomy" id="2163413"/>
    <lineage>
        <taxon>Eukaryota</taxon>
        <taxon>Fungi</taxon>
        <taxon>Dikarya</taxon>
        <taxon>Ascomycota</taxon>
        <taxon>Saccharomycotina</taxon>
        <taxon>Pichiomycetes</taxon>
        <taxon>Metschnikowiaceae</taxon>
        <taxon>Metschnikowia</taxon>
    </lineage>
</organism>
<gene>
    <name evidence="8" type="primary">MPUL0A07820</name>
    <name evidence="8" type="ORF">METSCH_A07820</name>
</gene>
<dbReference type="InterPro" id="IPR025969">
    <property type="entry name" value="ABA_GPCR_dom"/>
</dbReference>
<feature type="domain" description="Golgi pH regulator conserved" evidence="7">
    <location>
        <begin position="240"/>
        <end position="313"/>
    </location>
</feature>
<dbReference type="Pfam" id="PF12537">
    <property type="entry name" value="GPHR_N"/>
    <property type="match status" value="1"/>
</dbReference>
<feature type="transmembrane region" description="Helical" evidence="5">
    <location>
        <begin position="6"/>
        <end position="25"/>
    </location>
</feature>
<evidence type="ECO:0000256" key="4">
    <source>
        <dbReference type="ARBA" id="ARBA00023136"/>
    </source>
</evidence>
<accession>A0A4P6XJ88</accession>
<evidence type="ECO:0000259" key="6">
    <source>
        <dbReference type="Pfam" id="PF12430"/>
    </source>
</evidence>
<dbReference type="AlphaFoldDB" id="A0A4P6XJ88"/>
<evidence type="ECO:0000256" key="5">
    <source>
        <dbReference type="SAM" id="Phobius"/>
    </source>
</evidence>
<evidence type="ECO:0000256" key="1">
    <source>
        <dbReference type="ARBA" id="ARBA00004141"/>
    </source>
</evidence>
<dbReference type="EMBL" id="CP034456">
    <property type="protein sequence ID" value="QBM86146.1"/>
    <property type="molecule type" value="Genomic_DNA"/>
</dbReference>
<dbReference type="Proteomes" id="UP000292447">
    <property type="component" value="Chromosome I"/>
</dbReference>
<dbReference type="InterPro" id="IPR015672">
    <property type="entry name" value="GPHR/GTG"/>
</dbReference>
<protein>
    <submittedName>
        <fullName evidence="8">The Golgi pH Regulator (GPHR) Family N-terminal</fullName>
    </submittedName>
</protein>
<reference evidence="9" key="1">
    <citation type="submission" date="2019-03" db="EMBL/GenBank/DDBJ databases">
        <title>Snf2 controls pulcherriminic acid biosynthesis and connects pigmentation and antifungal activity of the yeast Metschnikowia pulcherrima.</title>
        <authorList>
            <person name="Gore-Lloyd D."/>
            <person name="Sumann I."/>
            <person name="Brachmann A.O."/>
            <person name="Schneeberger K."/>
            <person name="Ortiz-Merino R.A."/>
            <person name="Moreno-Beltran M."/>
            <person name="Schlaefli M."/>
            <person name="Kirner P."/>
            <person name="Santos Kron A."/>
            <person name="Wolfe K.H."/>
            <person name="Piel J."/>
            <person name="Ahrens C.H."/>
            <person name="Henk D."/>
            <person name="Freimoser F.M."/>
        </authorList>
    </citation>
    <scope>NUCLEOTIDE SEQUENCE [LARGE SCALE GENOMIC DNA]</scope>
    <source>
        <strain evidence="9">APC 1.2</strain>
    </source>
</reference>
<proteinExistence type="predicted"/>
<name>A0A4P6XJ88_9ASCO</name>
<dbReference type="InterPro" id="IPR022535">
    <property type="entry name" value="Golgi_pH-regulator_cons_dom"/>
</dbReference>
<comment type="subcellular location">
    <subcellularLocation>
        <location evidence="1">Membrane</location>
        <topology evidence="1">Multi-pass membrane protein</topology>
    </subcellularLocation>
</comment>
<evidence type="ECO:0000256" key="2">
    <source>
        <dbReference type="ARBA" id="ARBA00022692"/>
    </source>
</evidence>
<feature type="transmembrane region" description="Helical" evidence="5">
    <location>
        <begin position="602"/>
        <end position="620"/>
    </location>
</feature>